<evidence type="ECO:0000313" key="3">
    <source>
        <dbReference type="Proteomes" id="UP000319732"/>
    </source>
</evidence>
<gene>
    <name evidence="2" type="ORF">FKG94_18850</name>
</gene>
<keyword evidence="3" id="KW-1185">Reference proteome</keyword>
<dbReference type="RefSeq" id="WP_142928489.1">
    <property type="nucleotide sequence ID" value="NZ_ML660099.1"/>
</dbReference>
<organism evidence="2 3">
    <name type="scientific">Exilibacterium tricleocarpae</name>
    <dbReference type="NCBI Taxonomy" id="2591008"/>
    <lineage>
        <taxon>Bacteria</taxon>
        <taxon>Pseudomonadati</taxon>
        <taxon>Pseudomonadota</taxon>
        <taxon>Gammaproteobacteria</taxon>
        <taxon>Cellvibrionales</taxon>
        <taxon>Cellvibrionaceae</taxon>
        <taxon>Exilibacterium</taxon>
    </lineage>
</organism>
<accession>A0A545T3C2</accession>
<proteinExistence type="predicted"/>
<dbReference type="Gene3D" id="3.30.300.250">
    <property type="match status" value="1"/>
</dbReference>
<protein>
    <submittedName>
        <fullName evidence="2">Uncharacterized protein</fullName>
    </submittedName>
</protein>
<dbReference type="Proteomes" id="UP000319732">
    <property type="component" value="Unassembled WGS sequence"/>
</dbReference>
<sequence length="135" mass="15301">MKTLAVSTAVVLIITIIVLYFAIEERRSNVEQLNQLATAGNSRLPVMVDEVTRMDSMVADRYTLRFTYTLFTDSAAVDGDQLRRKVRDWFRESACSSDVVQDKVLSKGIPLVYSYRSFAGEPIAQYSFDESDCPR</sequence>
<name>A0A545T3C2_9GAMM</name>
<keyword evidence="1" id="KW-0812">Transmembrane</keyword>
<keyword evidence="1" id="KW-1133">Transmembrane helix</keyword>
<evidence type="ECO:0000313" key="2">
    <source>
        <dbReference type="EMBL" id="TQV71713.1"/>
    </source>
</evidence>
<keyword evidence="1" id="KW-0472">Membrane</keyword>
<dbReference type="AlphaFoldDB" id="A0A545T3C2"/>
<feature type="transmembrane region" description="Helical" evidence="1">
    <location>
        <begin position="6"/>
        <end position="23"/>
    </location>
</feature>
<evidence type="ECO:0000256" key="1">
    <source>
        <dbReference type="SAM" id="Phobius"/>
    </source>
</evidence>
<reference evidence="2 3" key="1">
    <citation type="submission" date="2019-06" db="EMBL/GenBank/DDBJ databases">
        <title>Whole genome sequence for Cellvibrionaceae sp. R142.</title>
        <authorList>
            <person name="Wang G."/>
        </authorList>
    </citation>
    <scope>NUCLEOTIDE SEQUENCE [LARGE SCALE GENOMIC DNA]</scope>
    <source>
        <strain evidence="2 3">R142</strain>
    </source>
</reference>
<comment type="caution">
    <text evidence="2">The sequence shown here is derived from an EMBL/GenBank/DDBJ whole genome shotgun (WGS) entry which is preliminary data.</text>
</comment>
<dbReference type="OrthoDB" id="5917536at2"/>
<dbReference type="EMBL" id="VHSG01000020">
    <property type="protein sequence ID" value="TQV71713.1"/>
    <property type="molecule type" value="Genomic_DNA"/>
</dbReference>